<evidence type="ECO:0000313" key="11">
    <source>
        <dbReference type="EMBL" id="SUD92248.1"/>
    </source>
</evidence>
<feature type="domain" description="Porphobilinogen deaminase N-terminal" evidence="9">
    <location>
        <begin position="1"/>
        <end position="196"/>
    </location>
</feature>
<dbReference type="PANTHER" id="PTHR11557">
    <property type="entry name" value="PORPHOBILINOGEN DEAMINASE"/>
    <property type="match status" value="1"/>
</dbReference>
<evidence type="ECO:0000313" key="12">
    <source>
        <dbReference type="Proteomes" id="UP000254123"/>
    </source>
</evidence>
<dbReference type="FunFam" id="3.40.190.10:FF:000004">
    <property type="entry name" value="Porphobilinogen deaminase"/>
    <property type="match status" value="1"/>
</dbReference>
<dbReference type="NCBIfam" id="TIGR00212">
    <property type="entry name" value="hemC"/>
    <property type="match status" value="1"/>
</dbReference>
<feature type="modified residue" description="S-(dipyrrolylmethanemethyl)cysteine" evidence="8">
    <location>
        <position position="226"/>
    </location>
</feature>
<comment type="miscellaneous">
    <text evidence="8">The porphobilinogen subunits are added to the dipyrromethane group.</text>
</comment>
<dbReference type="InterPro" id="IPR036803">
    <property type="entry name" value="Porphobilinogen_deaminase_C_sf"/>
</dbReference>
<comment type="similarity">
    <text evidence="3 8">Belongs to the HMBS family.</text>
</comment>
<dbReference type="HAMAP" id="MF_00260">
    <property type="entry name" value="Porphobil_deam"/>
    <property type="match status" value="1"/>
</dbReference>
<evidence type="ECO:0000259" key="10">
    <source>
        <dbReference type="Pfam" id="PF03900"/>
    </source>
</evidence>
<dbReference type="Proteomes" id="UP000254123">
    <property type="component" value="Unassembled WGS sequence"/>
</dbReference>
<dbReference type="STRING" id="1123034.GCA_000685805_02206"/>
<dbReference type="Pfam" id="PF03900">
    <property type="entry name" value="Porphobil_deamC"/>
    <property type="match status" value="1"/>
</dbReference>
<proteinExistence type="inferred from homology"/>
<gene>
    <name evidence="11" type="primary">hemC_1</name>
    <name evidence="8" type="synonym">hemC</name>
    <name evidence="11" type="ORF">NCTC10526_02633</name>
</gene>
<reference evidence="11 12" key="1">
    <citation type="submission" date="2018-06" db="EMBL/GenBank/DDBJ databases">
        <authorList>
            <consortium name="Pathogen Informatics"/>
            <person name="Doyle S."/>
        </authorList>
    </citation>
    <scope>NUCLEOTIDE SEQUENCE [LARGE SCALE GENOMIC DNA]</scope>
    <source>
        <strain evidence="11 12">NCTC10526</strain>
    </source>
</reference>
<dbReference type="UniPathway" id="UPA00251">
    <property type="reaction ID" value="UER00319"/>
</dbReference>
<evidence type="ECO:0000256" key="7">
    <source>
        <dbReference type="ARBA" id="ARBA00048169"/>
    </source>
</evidence>
<comment type="function">
    <text evidence="1 8">Tetrapolymerization of the monopyrrole PBG into the hydroxymethylbilane pre-uroporphyrinogen in several discrete steps.</text>
</comment>
<dbReference type="InterPro" id="IPR022417">
    <property type="entry name" value="Porphobilin_deaminase_N"/>
</dbReference>
<protein>
    <recommendedName>
        <fullName evidence="8">Porphobilinogen deaminase</fullName>
        <shortName evidence="8">PBG</shortName>
        <ecNumber evidence="8">2.5.1.61</ecNumber>
    </recommendedName>
    <alternativeName>
        <fullName evidence="8">Hydroxymethylbilane synthase</fullName>
        <shortName evidence="8">HMBS</shortName>
    </alternativeName>
    <alternativeName>
        <fullName evidence="8">Pre-uroporphyrinogen synthase</fullName>
    </alternativeName>
</protein>
<feature type="domain" description="Porphobilinogen deaminase C-terminal" evidence="10">
    <location>
        <begin position="211"/>
        <end position="294"/>
    </location>
</feature>
<dbReference type="PANTHER" id="PTHR11557:SF0">
    <property type="entry name" value="PORPHOBILINOGEN DEAMINASE"/>
    <property type="match status" value="1"/>
</dbReference>
<dbReference type="InterPro" id="IPR022419">
    <property type="entry name" value="Porphobilin_deaminase_cofac_BS"/>
</dbReference>
<evidence type="ECO:0000256" key="8">
    <source>
        <dbReference type="HAMAP-Rule" id="MF_00260"/>
    </source>
</evidence>
<evidence type="ECO:0000259" key="9">
    <source>
        <dbReference type="Pfam" id="PF01379"/>
    </source>
</evidence>
<organism evidence="11 12">
    <name type="scientific">Psychrobacter phenylpyruvicus</name>
    <dbReference type="NCBI Taxonomy" id="29432"/>
    <lineage>
        <taxon>Bacteria</taxon>
        <taxon>Pseudomonadati</taxon>
        <taxon>Pseudomonadota</taxon>
        <taxon>Gammaproteobacteria</taxon>
        <taxon>Moraxellales</taxon>
        <taxon>Moraxellaceae</taxon>
        <taxon>Psychrobacter</taxon>
    </lineage>
</organism>
<dbReference type="InterPro" id="IPR000860">
    <property type="entry name" value="HemC"/>
</dbReference>
<dbReference type="SUPFAM" id="SSF53850">
    <property type="entry name" value="Periplasmic binding protein-like II"/>
    <property type="match status" value="1"/>
</dbReference>
<dbReference type="EMBL" id="UGVC01000001">
    <property type="protein sequence ID" value="SUD92248.1"/>
    <property type="molecule type" value="Genomic_DNA"/>
</dbReference>
<dbReference type="Gene3D" id="3.30.160.40">
    <property type="entry name" value="Porphobilinogen deaminase, C-terminal domain"/>
    <property type="match status" value="1"/>
</dbReference>
<evidence type="ECO:0000256" key="2">
    <source>
        <dbReference type="ARBA" id="ARBA00004735"/>
    </source>
</evidence>
<sequence>MWQAEHIKSRLESLYPELEVNLVTMVTQGDKILDTPLAKIGGKGLFVKELEQALYDGRADIAVHSLKDVPMQLPEGLILGTYCKREAPTDAFVSNSYDKLEDLPQGAVVGTASLRRQCQIKAYRPDLQIKSLRGNVQTRLAKLDAGEYDAIILATSGLKRVELSERIKQEIDIDISLPAVGQGALAIECRADDEAVLALLKPLNDGQARIRLKAERALNRRLEGGCQVPIAAFAVIEKDSEQSHDKTLWLRGRVGSEDGTTLLKADKRIKLTGDQAAREAQAEQLGIEVADKLLSLGADGILAAIYKKD</sequence>
<comment type="cofactor">
    <cofactor evidence="8">
        <name>dipyrromethane</name>
        <dbReference type="ChEBI" id="CHEBI:60342"/>
    </cofactor>
    <text evidence="8">Binds 1 dipyrromethane group covalently.</text>
</comment>
<dbReference type="InterPro" id="IPR022418">
    <property type="entry name" value="Porphobilinogen_deaminase_C"/>
</dbReference>
<dbReference type="FunFam" id="3.40.190.10:FF:000005">
    <property type="entry name" value="Porphobilinogen deaminase"/>
    <property type="match status" value="1"/>
</dbReference>
<evidence type="ECO:0000256" key="1">
    <source>
        <dbReference type="ARBA" id="ARBA00002869"/>
    </source>
</evidence>
<dbReference type="AlphaFoldDB" id="A0A379LNX5"/>
<dbReference type="GO" id="GO:0006782">
    <property type="term" value="P:protoporphyrinogen IX biosynthetic process"/>
    <property type="evidence" value="ECO:0007669"/>
    <property type="project" value="UniProtKB-UniRule"/>
</dbReference>
<dbReference type="EC" id="2.5.1.61" evidence="8"/>
<evidence type="ECO:0000256" key="3">
    <source>
        <dbReference type="ARBA" id="ARBA00005638"/>
    </source>
</evidence>
<dbReference type="CDD" id="cd13646">
    <property type="entry name" value="PBP2_EcHMBS_like"/>
    <property type="match status" value="1"/>
</dbReference>
<dbReference type="Pfam" id="PF01379">
    <property type="entry name" value="Porphobil_deam"/>
    <property type="match status" value="1"/>
</dbReference>
<dbReference type="PROSITE" id="PS00533">
    <property type="entry name" value="PORPHOBILINOGEN_DEAM"/>
    <property type="match status" value="1"/>
</dbReference>
<evidence type="ECO:0000256" key="4">
    <source>
        <dbReference type="ARBA" id="ARBA00011245"/>
    </source>
</evidence>
<evidence type="ECO:0000256" key="5">
    <source>
        <dbReference type="ARBA" id="ARBA00022679"/>
    </source>
</evidence>
<dbReference type="GO" id="GO:0005737">
    <property type="term" value="C:cytoplasm"/>
    <property type="evidence" value="ECO:0007669"/>
    <property type="project" value="UniProtKB-UniRule"/>
</dbReference>
<accession>A0A379LNX5</accession>
<comment type="catalytic activity">
    <reaction evidence="7 8">
        <text>4 porphobilinogen + H2O = hydroxymethylbilane + 4 NH4(+)</text>
        <dbReference type="Rhea" id="RHEA:13185"/>
        <dbReference type="ChEBI" id="CHEBI:15377"/>
        <dbReference type="ChEBI" id="CHEBI:28938"/>
        <dbReference type="ChEBI" id="CHEBI:57845"/>
        <dbReference type="ChEBI" id="CHEBI:58126"/>
        <dbReference type="EC" id="2.5.1.61"/>
    </reaction>
</comment>
<keyword evidence="12" id="KW-1185">Reference proteome</keyword>
<keyword evidence="5 8" id="KW-0808">Transferase</keyword>
<evidence type="ECO:0000256" key="6">
    <source>
        <dbReference type="ARBA" id="ARBA00023244"/>
    </source>
</evidence>
<name>A0A379LNX5_9GAMM</name>
<keyword evidence="6 8" id="KW-0627">Porphyrin biosynthesis</keyword>
<dbReference type="PRINTS" id="PR00151">
    <property type="entry name" value="PORPHBDMNASE"/>
</dbReference>
<dbReference type="Gene3D" id="3.40.190.10">
    <property type="entry name" value="Periplasmic binding protein-like II"/>
    <property type="match status" value="2"/>
</dbReference>
<comment type="pathway">
    <text evidence="2">Porphyrin-containing compound metabolism; protoporphyrin-IX biosynthesis; coproporphyrinogen-III from 5-aminolevulinate: step 2/4.</text>
</comment>
<comment type="subunit">
    <text evidence="4 8">Monomer.</text>
</comment>
<dbReference type="SUPFAM" id="SSF54782">
    <property type="entry name" value="Porphobilinogen deaminase (hydroxymethylbilane synthase), C-terminal domain"/>
    <property type="match status" value="1"/>
</dbReference>
<dbReference type="PIRSF" id="PIRSF001438">
    <property type="entry name" value="4pyrrol_synth_OHMeBilane_synth"/>
    <property type="match status" value="1"/>
</dbReference>
<dbReference type="GO" id="GO:0004418">
    <property type="term" value="F:hydroxymethylbilane synthase activity"/>
    <property type="evidence" value="ECO:0007669"/>
    <property type="project" value="UniProtKB-UniRule"/>
</dbReference>